<dbReference type="InterPro" id="IPR055354">
    <property type="entry name" value="DUF7507"/>
</dbReference>
<dbReference type="AlphaFoldDB" id="A0A1I0Z851"/>
<dbReference type="InterPro" id="IPR055353">
    <property type="entry name" value="DUF7619"/>
</dbReference>
<dbReference type="NCBIfam" id="TIGR01451">
    <property type="entry name" value="B_ant_repeat"/>
    <property type="match status" value="1"/>
</dbReference>
<dbReference type="Pfam" id="PF24595">
    <property type="entry name" value="DUF7619"/>
    <property type="match status" value="1"/>
</dbReference>
<dbReference type="NCBIfam" id="TIGR04183">
    <property type="entry name" value="Por_Secre_tail"/>
    <property type="match status" value="1"/>
</dbReference>
<dbReference type="InterPro" id="IPR026444">
    <property type="entry name" value="Secre_tail"/>
</dbReference>
<evidence type="ECO:0000313" key="5">
    <source>
        <dbReference type="EMBL" id="SFB20423.1"/>
    </source>
</evidence>
<dbReference type="Pfam" id="PF24346">
    <property type="entry name" value="DUF7507"/>
    <property type="match status" value="1"/>
</dbReference>
<keyword evidence="1" id="KW-0732">Signal</keyword>
<evidence type="ECO:0000259" key="3">
    <source>
        <dbReference type="Pfam" id="PF24346"/>
    </source>
</evidence>
<organism evidence="5 6">
    <name type="scientific">Flavobacterium swingsii</name>
    <dbReference type="NCBI Taxonomy" id="498292"/>
    <lineage>
        <taxon>Bacteria</taxon>
        <taxon>Pseudomonadati</taxon>
        <taxon>Bacteroidota</taxon>
        <taxon>Flavobacteriia</taxon>
        <taxon>Flavobacteriales</taxon>
        <taxon>Flavobacteriaceae</taxon>
        <taxon>Flavobacterium</taxon>
    </lineage>
</organism>
<dbReference type="InterPro" id="IPR047589">
    <property type="entry name" value="DUF11_rpt"/>
</dbReference>
<evidence type="ECO:0000259" key="4">
    <source>
        <dbReference type="Pfam" id="PF24595"/>
    </source>
</evidence>
<sequence length="798" mass="88311">MKKITLLIVLLFGLSTGLKAQIRAFQDFFFVANGAHDYNDCLIFSPETFNILDNDYLDLTNNIRATPSNVTIVNTNNFPYLNSNGTINLTTCNLAPGNYYIPYDIYETANPSNISQTTFVLYIPFQDSAKDDYFEIGISGGVTPNVLANDFIDCHPLFPPYSEIDNVHWISTSNAQFTLNVNGTITVTPETPPGFYTFQYAYYTFNLGTSDISNVTINITNPISISINGNSYQDYNGDGITNVGDVINYQYSITNNDTSPVTNISVTSPNTSITGTIASLNGGATNTTSITGVYALTQQDINASFVTETATATGLDSYSNTHTDITEAITNLNISSGIKLNAFYDTNNNGTQDSGEVNVNFGEFRYELNSSGQINNVSSNNGTAYIFETNPANTYNLGYILNSDFSANYSVSSNYTNVTVTNGSGITTYNFPITATNAIRDLAITTIPISGNPRPGFTHTVRLKYENLGNQISYGDIGFAYNPSNYTHTSSTIPHYYSFNSNNLEYLYFDIGEIQPFTSGYIDIVLQVATIPSVNLNDIVELYSGIGDLYEDYPSNVETNYNNNQSYLYQTVVGSYDPNDKNENHQAEIDYDSYYIKDKLTYTIRFENTGTASAINVKVNDMLDTKLNANTFKVLDASHPYKVERVGRNLSFKFDGIDLPPSVANTQIGKGFITYNIEVNPTLEAGDIVSNTANIFFDFNPPIVTNTIDREFVSALGTKEFNHSKFSLYPNPAKTILNIQSEKNIDSIEIIDTNGRVIHKQRIDNTNGTVNVESFSNGIYFIKLHNDQNTTTIKFIKN</sequence>
<dbReference type="RefSeq" id="WP_091476851.1">
    <property type="nucleotide sequence ID" value="NZ_FOJT01000005.1"/>
</dbReference>
<proteinExistence type="predicted"/>
<protein>
    <submittedName>
        <fullName evidence="5">Conserved repeat domain-containing protein/Por secretion system C-terminal sorting domain-containing protein</fullName>
    </submittedName>
</protein>
<dbReference type="EMBL" id="FOJT01000005">
    <property type="protein sequence ID" value="SFB20423.1"/>
    <property type="molecule type" value="Genomic_DNA"/>
</dbReference>
<feature type="domain" description="DUF7507" evidence="3">
    <location>
        <begin position="237"/>
        <end position="321"/>
    </location>
</feature>
<dbReference type="STRING" id="498292.SAMN05660845_2012"/>
<evidence type="ECO:0000256" key="1">
    <source>
        <dbReference type="ARBA" id="ARBA00022729"/>
    </source>
</evidence>
<feature type="domain" description="DUF7619" evidence="4">
    <location>
        <begin position="577"/>
        <end position="709"/>
    </location>
</feature>
<feature type="domain" description="Secretion system C-terminal sorting" evidence="2">
    <location>
        <begin position="728"/>
        <end position="796"/>
    </location>
</feature>
<keyword evidence="6" id="KW-1185">Reference proteome</keyword>
<dbReference type="Proteomes" id="UP000199604">
    <property type="component" value="Unassembled WGS sequence"/>
</dbReference>
<evidence type="ECO:0000313" key="6">
    <source>
        <dbReference type="Proteomes" id="UP000199604"/>
    </source>
</evidence>
<gene>
    <name evidence="5" type="ORF">SAMN05660845_2012</name>
</gene>
<evidence type="ECO:0000259" key="2">
    <source>
        <dbReference type="Pfam" id="PF18962"/>
    </source>
</evidence>
<dbReference type="Pfam" id="PF18962">
    <property type="entry name" value="Por_Secre_tail"/>
    <property type="match status" value="1"/>
</dbReference>
<name>A0A1I0Z851_9FLAO</name>
<dbReference type="OrthoDB" id="1110367at2"/>
<accession>A0A1I0Z851</accession>
<reference evidence="6" key="1">
    <citation type="submission" date="2016-10" db="EMBL/GenBank/DDBJ databases">
        <authorList>
            <person name="Varghese N."/>
            <person name="Submissions S."/>
        </authorList>
    </citation>
    <scope>NUCLEOTIDE SEQUENCE [LARGE SCALE GENOMIC DNA]</scope>
    <source>
        <strain evidence="6">DSM 21789</strain>
    </source>
</reference>